<dbReference type="RefSeq" id="WP_346750500.1">
    <property type="nucleotide sequence ID" value="NZ_JAUJEA010000001.1"/>
</dbReference>
<comment type="caution">
    <text evidence="3">The sequence shown here is derived from an EMBL/GenBank/DDBJ whole genome shotgun (WGS) entry which is preliminary data.</text>
</comment>
<evidence type="ECO:0000259" key="2">
    <source>
        <dbReference type="Pfam" id="PF13525"/>
    </source>
</evidence>
<keyword evidence="4" id="KW-1185">Reference proteome</keyword>
<organism evidence="3 4">
    <name type="scientific">Splendidivirga corallicola</name>
    <dbReference type="NCBI Taxonomy" id="3051826"/>
    <lineage>
        <taxon>Bacteria</taxon>
        <taxon>Pseudomonadati</taxon>
        <taxon>Bacteroidota</taxon>
        <taxon>Cytophagia</taxon>
        <taxon>Cytophagales</taxon>
        <taxon>Splendidivirgaceae</taxon>
        <taxon>Splendidivirga</taxon>
    </lineage>
</organism>
<dbReference type="EMBL" id="JAUJEA010000001">
    <property type="protein sequence ID" value="MDN5200477.1"/>
    <property type="molecule type" value="Genomic_DNA"/>
</dbReference>
<sequence length="274" mass="33025">MKRIFCSLAVILLVFTSCSKFRKIERSDDLEKKYNAAIKYYEDEDYFRSSVLFEQILPLLRGDKRAENVQFYYAYSIFHQRRYIESSYYFKVFFETYSRSEFAEESRYMYAYSLYLDSPVFNLDQTSTYDAIEAMQSFLNTHPYSKYKDEANDIINKLQVKLEKKAYTNAKEYYKLRDYDPRNLKAAIIAFENFEKDFPDSKMNEEISYLKVDAKYKLAKLSIPQKQRERYQETIEVYQEFIDDFPDGEFLKKAENIYKSCINDLDKLKSRNNL</sequence>
<keyword evidence="1" id="KW-0732">Signal</keyword>
<dbReference type="Proteomes" id="UP001172082">
    <property type="component" value="Unassembled WGS sequence"/>
</dbReference>
<evidence type="ECO:0000313" key="3">
    <source>
        <dbReference type="EMBL" id="MDN5200477.1"/>
    </source>
</evidence>
<name>A0ABT8KK95_9BACT</name>
<protein>
    <submittedName>
        <fullName evidence="3">Outer membrane protein assembly factor BamD</fullName>
    </submittedName>
</protein>
<dbReference type="PROSITE" id="PS51257">
    <property type="entry name" value="PROKAR_LIPOPROTEIN"/>
    <property type="match status" value="1"/>
</dbReference>
<evidence type="ECO:0000256" key="1">
    <source>
        <dbReference type="ARBA" id="ARBA00022729"/>
    </source>
</evidence>
<dbReference type="Gene3D" id="1.25.40.10">
    <property type="entry name" value="Tetratricopeptide repeat domain"/>
    <property type="match status" value="1"/>
</dbReference>
<accession>A0ABT8KK95</accession>
<feature type="domain" description="Outer membrane lipoprotein BamD-like" evidence="2">
    <location>
        <begin position="31"/>
        <end position="179"/>
    </location>
</feature>
<gene>
    <name evidence="3" type="primary">bamD</name>
    <name evidence="3" type="ORF">QQ008_03870</name>
</gene>
<proteinExistence type="predicted"/>
<dbReference type="InterPro" id="IPR011990">
    <property type="entry name" value="TPR-like_helical_dom_sf"/>
</dbReference>
<dbReference type="InterPro" id="IPR039565">
    <property type="entry name" value="BamD-like"/>
</dbReference>
<reference evidence="3" key="1">
    <citation type="submission" date="2023-06" db="EMBL/GenBank/DDBJ databases">
        <title>Genomic of Parafulvivirga corallium.</title>
        <authorList>
            <person name="Wang G."/>
        </authorList>
    </citation>
    <scope>NUCLEOTIDE SEQUENCE</scope>
    <source>
        <strain evidence="3">BMA10</strain>
    </source>
</reference>
<evidence type="ECO:0000313" key="4">
    <source>
        <dbReference type="Proteomes" id="UP001172082"/>
    </source>
</evidence>
<dbReference type="Pfam" id="PF13525">
    <property type="entry name" value="YfiO"/>
    <property type="match status" value="1"/>
</dbReference>